<dbReference type="Proteomes" id="UP000214880">
    <property type="component" value="Unassembled WGS sequence"/>
</dbReference>
<sequence>MHASLTMYLPLVDFIAESMGENTEVVLHDLTTLNQSVVYIRNGHISGRSVGSPITDFSLKVLKDAAFRNIPYVVNYPSVAQNGHLLKSATLFIKDAAGEPVGMLCINSDHQELLAARDTLARLIVRLNIPNQTTAVLENFTMNVQELVENSIKRICPAIETAAEKMNQKEKIEIVEQLNEQGLFMVKGAVGHAARWLRVSIPSMYRYLNAIENKKNE</sequence>
<accession>A0A1G9YE49</accession>
<dbReference type="STRING" id="146817.SAMN04488502_11177"/>
<evidence type="ECO:0000313" key="4">
    <source>
        <dbReference type="Proteomes" id="UP000214880"/>
    </source>
</evidence>
<dbReference type="AlphaFoldDB" id="A0A1G9YE49"/>
<dbReference type="Pfam" id="PF13309">
    <property type="entry name" value="HTH_22"/>
    <property type="match status" value="1"/>
</dbReference>
<organism evidence="3 4">
    <name type="scientific">Dendrosporobacter quercicolus</name>
    <dbReference type="NCBI Taxonomy" id="146817"/>
    <lineage>
        <taxon>Bacteria</taxon>
        <taxon>Bacillati</taxon>
        <taxon>Bacillota</taxon>
        <taxon>Negativicutes</taxon>
        <taxon>Selenomonadales</taxon>
        <taxon>Sporomusaceae</taxon>
        <taxon>Dendrosporobacter</taxon>
    </lineage>
</organism>
<reference evidence="3 4" key="1">
    <citation type="submission" date="2016-10" db="EMBL/GenBank/DDBJ databases">
        <authorList>
            <person name="de Groot N.N."/>
        </authorList>
    </citation>
    <scope>NUCLEOTIDE SEQUENCE [LARGE SCALE GENOMIC DNA]</scope>
    <source>
        <strain evidence="3 4">DSM 1736</strain>
    </source>
</reference>
<dbReference type="InterPro" id="IPR039446">
    <property type="entry name" value="DauR-like"/>
</dbReference>
<gene>
    <name evidence="3" type="ORF">SAMN04488502_11177</name>
</gene>
<dbReference type="InterPro" id="IPR039445">
    <property type="entry name" value="DauR-like_HTH"/>
</dbReference>
<dbReference type="EMBL" id="FNHB01000011">
    <property type="protein sequence ID" value="SDN07488.1"/>
    <property type="molecule type" value="Genomic_DNA"/>
</dbReference>
<dbReference type="PANTHER" id="PTHR35568:SF1">
    <property type="entry name" value="TRANSCRIPTIONAL REGULATOR DAUR"/>
    <property type="match status" value="1"/>
</dbReference>
<dbReference type="RefSeq" id="WP_217636923.1">
    <property type="nucleotide sequence ID" value="NZ_FNHB01000011.1"/>
</dbReference>
<feature type="domain" description="Transcriptional regulator DauR-like HTH" evidence="2">
    <location>
        <begin position="148"/>
        <end position="209"/>
    </location>
</feature>
<keyword evidence="3" id="KW-0238">DNA-binding</keyword>
<name>A0A1G9YE49_9FIRM</name>
<dbReference type="PANTHER" id="PTHR35568">
    <property type="entry name" value="TRANSCRIPTIONAL REGULATOR DAUR"/>
    <property type="match status" value="1"/>
</dbReference>
<dbReference type="Pfam" id="PF08348">
    <property type="entry name" value="PAS_6"/>
    <property type="match status" value="1"/>
</dbReference>
<protein>
    <submittedName>
        <fullName evidence="3">Predicted transcriptional regulator YheO, contains PAS and DNA-binding HTH domains</fullName>
    </submittedName>
</protein>
<dbReference type="InterPro" id="IPR013559">
    <property type="entry name" value="YheO"/>
</dbReference>
<dbReference type="GO" id="GO:0003677">
    <property type="term" value="F:DNA binding"/>
    <property type="evidence" value="ECO:0007669"/>
    <property type="project" value="UniProtKB-KW"/>
</dbReference>
<evidence type="ECO:0000259" key="2">
    <source>
        <dbReference type="Pfam" id="PF13309"/>
    </source>
</evidence>
<proteinExistence type="predicted"/>
<evidence type="ECO:0000313" key="3">
    <source>
        <dbReference type="EMBL" id="SDN07488.1"/>
    </source>
</evidence>
<keyword evidence="4" id="KW-1185">Reference proteome</keyword>
<feature type="domain" description="YheO-like" evidence="1">
    <location>
        <begin position="5"/>
        <end position="117"/>
    </location>
</feature>
<evidence type="ECO:0000259" key="1">
    <source>
        <dbReference type="Pfam" id="PF08348"/>
    </source>
</evidence>